<sequence>MHPARPAHLPGPPERQPEQEPVEIPEPVIPQAGSCGRPVVCCAALWVPSLLATVALTLVAVRPDILGLD</sequence>
<accession>A0ABW0EHC5</accession>
<comment type="caution">
    <text evidence="3">The sequence shown here is derived from an EMBL/GenBank/DDBJ whole genome shotgun (WGS) entry which is preliminary data.</text>
</comment>
<organism evidence="3 4">
    <name type="scientific">Actinokineospora guangxiensis</name>
    <dbReference type="NCBI Taxonomy" id="1490288"/>
    <lineage>
        <taxon>Bacteria</taxon>
        <taxon>Bacillati</taxon>
        <taxon>Actinomycetota</taxon>
        <taxon>Actinomycetes</taxon>
        <taxon>Pseudonocardiales</taxon>
        <taxon>Pseudonocardiaceae</taxon>
        <taxon>Actinokineospora</taxon>
    </lineage>
</organism>
<proteinExistence type="predicted"/>
<evidence type="ECO:0000256" key="1">
    <source>
        <dbReference type="SAM" id="MobiDB-lite"/>
    </source>
</evidence>
<protein>
    <submittedName>
        <fullName evidence="3">Uncharacterized protein</fullName>
    </submittedName>
</protein>
<keyword evidence="2" id="KW-1133">Transmembrane helix</keyword>
<evidence type="ECO:0000313" key="3">
    <source>
        <dbReference type="EMBL" id="MFC5286091.1"/>
    </source>
</evidence>
<keyword evidence="4" id="KW-1185">Reference proteome</keyword>
<dbReference type="Proteomes" id="UP001596157">
    <property type="component" value="Unassembled WGS sequence"/>
</dbReference>
<evidence type="ECO:0000256" key="2">
    <source>
        <dbReference type="SAM" id="Phobius"/>
    </source>
</evidence>
<evidence type="ECO:0000313" key="4">
    <source>
        <dbReference type="Proteomes" id="UP001596157"/>
    </source>
</evidence>
<feature type="transmembrane region" description="Helical" evidence="2">
    <location>
        <begin position="39"/>
        <end position="61"/>
    </location>
</feature>
<keyword evidence="2" id="KW-0472">Membrane</keyword>
<dbReference type="EMBL" id="JBHSKF010000001">
    <property type="protein sequence ID" value="MFC5286091.1"/>
    <property type="molecule type" value="Genomic_DNA"/>
</dbReference>
<reference evidence="4" key="1">
    <citation type="journal article" date="2019" name="Int. J. Syst. Evol. Microbiol.">
        <title>The Global Catalogue of Microorganisms (GCM) 10K type strain sequencing project: providing services to taxonomists for standard genome sequencing and annotation.</title>
        <authorList>
            <consortium name="The Broad Institute Genomics Platform"/>
            <consortium name="The Broad Institute Genome Sequencing Center for Infectious Disease"/>
            <person name="Wu L."/>
            <person name="Ma J."/>
        </authorList>
    </citation>
    <scope>NUCLEOTIDE SEQUENCE [LARGE SCALE GENOMIC DNA]</scope>
    <source>
        <strain evidence="4">CCUG 59778</strain>
    </source>
</reference>
<keyword evidence="2" id="KW-0812">Transmembrane</keyword>
<feature type="region of interest" description="Disordered" evidence="1">
    <location>
        <begin position="1"/>
        <end position="28"/>
    </location>
</feature>
<gene>
    <name evidence="3" type="ORF">ACFPM7_03435</name>
</gene>
<dbReference type="RefSeq" id="WP_378243615.1">
    <property type="nucleotide sequence ID" value="NZ_JBHSKF010000001.1"/>
</dbReference>
<name>A0ABW0EHC5_9PSEU</name>